<feature type="repeat" description="ANK" evidence="3">
    <location>
        <begin position="1079"/>
        <end position="1111"/>
    </location>
</feature>
<dbReference type="InterPro" id="IPR054471">
    <property type="entry name" value="GPIID_WHD"/>
</dbReference>
<dbReference type="PROSITE" id="PS50088">
    <property type="entry name" value="ANK_REPEAT"/>
    <property type="match status" value="7"/>
</dbReference>
<keyword evidence="7" id="KW-1185">Reference proteome</keyword>
<dbReference type="InterPro" id="IPR056884">
    <property type="entry name" value="NPHP3-like_N"/>
</dbReference>
<feature type="repeat" description="ANK" evidence="3">
    <location>
        <begin position="962"/>
        <end position="994"/>
    </location>
</feature>
<feature type="domain" description="GPI inositol-deacylase winged helix" evidence="4">
    <location>
        <begin position="506"/>
        <end position="584"/>
    </location>
</feature>
<dbReference type="Pfam" id="PF12796">
    <property type="entry name" value="Ank_2"/>
    <property type="match status" value="4"/>
</dbReference>
<feature type="repeat" description="ANK" evidence="3">
    <location>
        <begin position="894"/>
        <end position="926"/>
    </location>
</feature>
<evidence type="ECO:0000256" key="1">
    <source>
        <dbReference type="ARBA" id="ARBA00022737"/>
    </source>
</evidence>
<proteinExistence type="predicted"/>
<protein>
    <submittedName>
        <fullName evidence="6">Uncharacterized protein</fullName>
    </submittedName>
</protein>
<dbReference type="SUPFAM" id="SSF52540">
    <property type="entry name" value="P-loop containing nucleoside triphosphate hydrolases"/>
    <property type="match status" value="1"/>
</dbReference>
<feature type="repeat" description="ANK" evidence="3">
    <location>
        <begin position="790"/>
        <end position="823"/>
    </location>
</feature>
<name>A0AA43QT00_9LECA</name>
<sequence>MDAAASIVSLADATFKIIAFVNTIKEGGKQRMQLFAELNSLWMAIKMLEANIISPEEELSEAWKKTISILDENDGIFDQIQTACDELEERLKPKQGHRKVMQTLRWPFEKKDVDFWTERLERLKSSVNLVLTSTSANVIRELQRDTEAIKLSVANDDVKSVIDWISTLNFWKQQNDFIKQAREGTGSWFLEREDFRLWANGTESLLYAHGMPGAGKTYLASIAVEHLRTIYEKKNVAVLVIYCGYNEEKSQSVDNLIAALIKQILQVRPKISKELKAAHESHGRTGVFPSLNALMDIFHDEIKQFDSCFVIVDALDELQEESKRLQLLHELVSRKKVNVMVTSRPLDSINDIFDTDIACDSCEEDNLRLIYHCQNCLDDGAILCEACGGKDLKCDEGHTISKKFRAYEIEIQATEGDIRNYLQWRIDHEPILLKTVTTTKSLREEIAWTVVQQANGMFLLAKLHMDSLATKRKKGLVRDALQNLPTEIGATYDQAIERIEATNEDDRVIARTFMLWMAYTARLLTIREIEHACSIVAEASDIDPDDVLPVGDLTSMCAGLVIIDASDTVRFVHLSAQTYIRDNRERWFADGEEVLTNDCLTYLSFKAFDEGAYNGSEELSQLTKRHEAWPLLEYTCCYWGVHASQAEQTEDLTRRVTEFLADEKHLAMAVQVMWYSHSTDLADWDVKSGIQPLQLAAYFGLERVVFNLLREGGVVDCRDTLQRTPLMYASLGGHTSTVKTLLRHGSNANLKCRRSNNALHRAIDNNHDEVARLLLAQPHIDLNAVDTVHQDKTPLMLAVSRGNVDLLPAILNAPGLDVNFASGKSQTTALTLAAELGLLETVRAILSHPEILVNKRDFARSALTYAAENGDLAIVEALLDHGADTELQEEADHANGTPLNRAIDEGKTDVVRLLLDRGANPRVLDLYNRTIVHSAGVNGQDDVLRILFEKPRGVDINAQGTNGRTALHDAAYFDYQSTIQILFDNGARTDIHDNANRSPLGVAKDNNNLEALDLLSRLRRQEQNQDETTGRLRHTDTSIKSNEMGFLTAVQLGMKDAVQSFVALSKVDDETDLNLVDLDRHSGLHIAVREDHLEILEMLIEAGVNINTQDRLERTPLHWCQLYYNYSAAESLLEANARVDLKDRFGDTPLDMSLGKSRWEMTVLLLEHGAQPTRNRLQQALFAVAAYGDHTTARKLVKAGANPLQKDYYGRSPYHLAEEYDNPETAKTILAVIAEREQSGENVANELVTAIRETRVDADSHIESDRVQ</sequence>
<evidence type="ECO:0000313" key="6">
    <source>
        <dbReference type="EMBL" id="MDI1491937.1"/>
    </source>
</evidence>
<evidence type="ECO:0000259" key="5">
    <source>
        <dbReference type="Pfam" id="PF24883"/>
    </source>
</evidence>
<organism evidence="6 7">
    <name type="scientific">Ramalina farinacea</name>
    <dbReference type="NCBI Taxonomy" id="258253"/>
    <lineage>
        <taxon>Eukaryota</taxon>
        <taxon>Fungi</taxon>
        <taxon>Dikarya</taxon>
        <taxon>Ascomycota</taxon>
        <taxon>Pezizomycotina</taxon>
        <taxon>Lecanoromycetes</taxon>
        <taxon>OSLEUM clade</taxon>
        <taxon>Lecanoromycetidae</taxon>
        <taxon>Lecanorales</taxon>
        <taxon>Lecanorineae</taxon>
        <taxon>Ramalinaceae</taxon>
        <taxon>Ramalina</taxon>
    </lineage>
</organism>
<dbReference type="PANTHER" id="PTHR24198:SF165">
    <property type="entry name" value="ANKYRIN REPEAT-CONTAINING PROTEIN-RELATED"/>
    <property type="match status" value="1"/>
</dbReference>
<dbReference type="Proteomes" id="UP001161017">
    <property type="component" value="Unassembled WGS sequence"/>
</dbReference>
<dbReference type="InterPro" id="IPR002110">
    <property type="entry name" value="Ankyrin_rpt"/>
</dbReference>
<evidence type="ECO:0000313" key="7">
    <source>
        <dbReference type="Proteomes" id="UP001161017"/>
    </source>
</evidence>
<dbReference type="PROSITE" id="PS50297">
    <property type="entry name" value="ANK_REP_REGION"/>
    <property type="match status" value="5"/>
</dbReference>
<evidence type="ECO:0000256" key="2">
    <source>
        <dbReference type="ARBA" id="ARBA00023043"/>
    </source>
</evidence>
<reference evidence="6" key="1">
    <citation type="journal article" date="2023" name="Genome Biol. Evol.">
        <title>First Whole Genome Sequence and Flow Cytometry Genome Size Data for the Lichen-Forming Fungus Ramalina farinacea (Ascomycota).</title>
        <authorList>
            <person name="Llewellyn T."/>
            <person name="Mian S."/>
            <person name="Hill R."/>
            <person name="Leitch I.J."/>
            <person name="Gaya E."/>
        </authorList>
    </citation>
    <scope>NUCLEOTIDE SEQUENCE</scope>
    <source>
        <strain evidence="6">LIQ254RAFAR</strain>
    </source>
</reference>
<feature type="repeat" description="ANK" evidence="3">
    <location>
        <begin position="688"/>
        <end position="720"/>
    </location>
</feature>
<comment type="caution">
    <text evidence="6">The sequence shown here is derived from an EMBL/GenBank/DDBJ whole genome shotgun (WGS) entry which is preliminary data.</text>
</comment>
<dbReference type="Pfam" id="PF24883">
    <property type="entry name" value="NPHP3_N"/>
    <property type="match status" value="1"/>
</dbReference>
<dbReference type="PANTHER" id="PTHR24198">
    <property type="entry name" value="ANKYRIN REPEAT AND PROTEIN KINASE DOMAIN-CONTAINING PROTEIN"/>
    <property type="match status" value="1"/>
</dbReference>
<accession>A0AA43QT00</accession>
<feature type="domain" description="Nephrocystin 3-like N-terminal" evidence="5">
    <location>
        <begin position="184"/>
        <end position="344"/>
    </location>
</feature>
<evidence type="ECO:0000256" key="3">
    <source>
        <dbReference type="PROSITE-ProRule" id="PRU00023"/>
    </source>
</evidence>
<feature type="repeat" description="ANK" evidence="3">
    <location>
        <begin position="858"/>
        <end position="890"/>
    </location>
</feature>
<keyword evidence="1" id="KW-0677">Repeat</keyword>
<feature type="repeat" description="ANK" evidence="3">
    <location>
        <begin position="721"/>
        <end position="753"/>
    </location>
</feature>
<evidence type="ECO:0000259" key="4">
    <source>
        <dbReference type="Pfam" id="PF22939"/>
    </source>
</evidence>
<dbReference type="AlphaFoldDB" id="A0AA43QT00"/>
<keyword evidence="2 3" id="KW-0040">ANK repeat</keyword>
<dbReference type="SUPFAM" id="SSF48403">
    <property type="entry name" value="Ankyrin repeat"/>
    <property type="match status" value="2"/>
</dbReference>
<dbReference type="Pfam" id="PF00023">
    <property type="entry name" value="Ank"/>
    <property type="match status" value="1"/>
</dbReference>
<dbReference type="InterPro" id="IPR036770">
    <property type="entry name" value="Ankyrin_rpt-contain_sf"/>
</dbReference>
<dbReference type="Gene3D" id="1.25.40.20">
    <property type="entry name" value="Ankyrin repeat-containing domain"/>
    <property type="match status" value="5"/>
</dbReference>
<gene>
    <name evidence="6" type="ORF">OHK93_003148</name>
</gene>
<dbReference type="EMBL" id="JAPUFD010000016">
    <property type="protein sequence ID" value="MDI1491937.1"/>
    <property type="molecule type" value="Genomic_DNA"/>
</dbReference>
<dbReference type="SMART" id="SM00248">
    <property type="entry name" value="ANK"/>
    <property type="match status" value="15"/>
</dbReference>
<dbReference type="Pfam" id="PF22939">
    <property type="entry name" value="WHD_GPIID"/>
    <property type="match status" value="1"/>
</dbReference>
<dbReference type="Gene3D" id="3.40.50.300">
    <property type="entry name" value="P-loop containing nucleotide triphosphate hydrolases"/>
    <property type="match status" value="1"/>
</dbReference>
<dbReference type="InterPro" id="IPR027417">
    <property type="entry name" value="P-loop_NTPase"/>
</dbReference>